<dbReference type="SUPFAM" id="SSF52833">
    <property type="entry name" value="Thioredoxin-like"/>
    <property type="match status" value="1"/>
</dbReference>
<dbReference type="PANTHER" id="PTHR42852:SF6">
    <property type="entry name" value="THIOL:DISULFIDE INTERCHANGE PROTEIN DSBE"/>
    <property type="match status" value="1"/>
</dbReference>
<reference evidence="8 9" key="1">
    <citation type="submission" date="2020-04" db="EMBL/GenBank/DDBJ databases">
        <authorList>
            <person name="Yin C."/>
        </authorList>
    </citation>
    <scope>NUCLEOTIDE SEQUENCE [LARGE SCALE GENOMIC DNA]</scope>
    <source>
        <strain evidence="8 9">Ae27</strain>
    </source>
</reference>
<feature type="signal peptide" evidence="6">
    <location>
        <begin position="1"/>
        <end position="19"/>
    </location>
</feature>
<dbReference type="AlphaFoldDB" id="A0A847RYM4"/>
<dbReference type="CDD" id="cd02966">
    <property type="entry name" value="TlpA_like_family"/>
    <property type="match status" value="1"/>
</dbReference>
<dbReference type="GO" id="GO:0016491">
    <property type="term" value="F:oxidoreductase activity"/>
    <property type="evidence" value="ECO:0007669"/>
    <property type="project" value="InterPro"/>
</dbReference>
<keyword evidence="6" id="KW-0732">Signal</keyword>
<dbReference type="EMBL" id="JABAIA010000002">
    <property type="protein sequence ID" value="NLR65988.1"/>
    <property type="molecule type" value="Genomic_DNA"/>
</dbReference>
<evidence type="ECO:0000256" key="3">
    <source>
        <dbReference type="ARBA" id="ARBA00023157"/>
    </source>
</evidence>
<dbReference type="GO" id="GO:0030313">
    <property type="term" value="C:cell envelope"/>
    <property type="evidence" value="ECO:0007669"/>
    <property type="project" value="UniProtKB-SubCell"/>
</dbReference>
<dbReference type="Gene3D" id="3.40.30.10">
    <property type="entry name" value="Glutaredoxin"/>
    <property type="match status" value="1"/>
</dbReference>
<keyword evidence="5" id="KW-0175">Coiled coil</keyword>
<organism evidence="8 9">
    <name type="scientific">Chitinophaga varians</name>
    <dbReference type="NCBI Taxonomy" id="2202339"/>
    <lineage>
        <taxon>Bacteria</taxon>
        <taxon>Pseudomonadati</taxon>
        <taxon>Bacteroidota</taxon>
        <taxon>Chitinophagia</taxon>
        <taxon>Chitinophagales</taxon>
        <taxon>Chitinophagaceae</taxon>
        <taxon>Chitinophaga</taxon>
    </lineage>
</organism>
<dbReference type="InterPro" id="IPR025380">
    <property type="entry name" value="DUF4369"/>
</dbReference>
<keyword evidence="4" id="KW-0676">Redox-active center</keyword>
<dbReference type="GO" id="GO:0016209">
    <property type="term" value="F:antioxidant activity"/>
    <property type="evidence" value="ECO:0007669"/>
    <property type="project" value="InterPro"/>
</dbReference>
<evidence type="ECO:0000256" key="4">
    <source>
        <dbReference type="ARBA" id="ARBA00023284"/>
    </source>
</evidence>
<feature type="coiled-coil region" evidence="5">
    <location>
        <begin position="131"/>
        <end position="184"/>
    </location>
</feature>
<comment type="caution">
    <text evidence="8">The sequence shown here is derived from an EMBL/GenBank/DDBJ whole genome shotgun (WGS) entry which is preliminary data.</text>
</comment>
<dbReference type="RefSeq" id="WP_168871948.1">
    <property type="nucleotide sequence ID" value="NZ_JABAIA010000002.1"/>
</dbReference>
<proteinExistence type="predicted"/>
<evidence type="ECO:0000256" key="6">
    <source>
        <dbReference type="SAM" id="SignalP"/>
    </source>
</evidence>
<dbReference type="InterPro" id="IPR036249">
    <property type="entry name" value="Thioredoxin-like_sf"/>
</dbReference>
<dbReference type="Pfam" id="PF14289">
    <property type="entry name" value="DUF4369"/>
    <property type="match status" value="1"/>
</dbReference>
<protein>
    <submittedName>
        <fullName evidence="8">Redoxin domain-containing protein</fullName>
    </submittedName>
</protein>
<evidence type="ECO:0000256" key="1">
    <source>
        <dbReference type="ARBA" id="ARBA00004196"/>
    </source>
</evidence>
<gene>
    <name evidence="8" type="ORF">HGH92_16905</name>
</gene>
<keyword evidence="2" id="KW-0201">Cytochrome c-type biogenesis</keyword>
<keyword evidence="3" id="KW-1015">Disulfide bond</keyword>
<dbReference type="PROSITE" id="PS51352">
    <property type="entry name" value="THIOREDOXIN_2"/>
    <property type="match status" value="1"/>
</dbReference>
<dbReference type="PANTHER" id="PTHR42852">
    <property type="entry name" value="THIOL:DISULFIDE INTERCHANGE PROTEIN DSBE"/>
    <property type="match status" value="1"/>
</dbReference>
<name>A0A847RYM4_9BACT</name>
<evidence type="ECO:0000313" key="9">
    <source>
        <dbReference type="Proteomes" id="UP000570474"/>
    </source>
</evidence>
<dbReference type="InterPro" id="IPR000866">
    <property type="entry name" value="AhpC/TSA"/>
</dbReference>
<dbReference type="GO" id="GO:0017004">
    <property type="term" value="P:cytochrome complex assembly"/>
    <property type="evidence" value="ECO:0007669"/>
    <property type="project" value="UniProtKB-KW"/>
</dbReference>
<evidence type="ECO:0000256" key="5">
    <source>
        <dbReference type="SAM" id="Coils"/>
    </source>
</evidence>
<evidence type="ECO:0000259" key="7">
    <source>
        <dbReference type="PROSITE" id="PS51352"/>
    </source>
</evidence>
<dbReference type="Proteomes" id="UP000570474">
    <property type="component" value="Unassembled WGS sequence"/>
</dbReference>
<evidence type="ECO:0000256" key="2">
    <source>
        <dbReference type="ARBA" id="ARBA00022748"/>
    </source>
</evidence>
<feature type="chain" id="PRO_5032286706" evidence="6">
    <location>
        <begin position="20"/>
        <end position="380"/>
    </location>
</feature>
<dbReference type="Pfam" id="PF00578">
    <property type="entry name" value="AhpC-TSA"/>
    <property type="match status" value="1"/>
</dbReference>
<dbReference type="InterPro" id="IPR013766">
    <property type="entry name" value="Thioredoxin_domain"/>
</dbReference>
<dbReference type="PROSITE" id="PS00194">
    <property type="entry name" value="THIOREDOXIN_1"/>
    <property type="match status" value="1"/>
</dbReference>
<dbReference type="InterPro" id="IPR017937">
    <property type="entry name" value="Thioredoxin_CS"/>
</dbReference>
<keyword evidence="9" id="KW-1185">Reference proteome</keyword>
<accession>A0A847RYM4</accession>
<feature type="domain" description="Thioredoxin" evidence="7">
    <location>
        <begin position="242"/>
        <end position="380"/>
    </location>
</feature>
<evidence type="ECO:0000313" key="8">
    <source>
        <dbReference type="EMBL" id="NLR65988.1"/>
    </source>
</evidence>
<comment type="subcellular location">
    <subcellularLocation>
        <location evidence="1">Cell envelope</location>
    </subcellularLocation>
</comment>
<sequence length="380" mass="41775">MKRYFVGIALLMPAVTLFAQEKKAGAAGKPYTIQGTISEQKTPATVFLRMRKGSEMVTDSAQIKDGKFTFSGTLEEPLLASLMLVQRGGEKPVSMGRDLLAVFLDKGNIMVTTTDSISKATVSGSPANEDYKHLQEQLKEVNEKGAALQQQYRELAKNKDEEGIKKLEAAYDALDAEEKKIENDFFAKNANSPIALYVLNQVAGYDINPAEVTPLFKKLSKEAKNSPSGKEFAKRLESARKTAVGQSALEFAQADAGGKNISLSSFRGKYVLVDFWASWCGPCRAENPNVVKAYDKFKDKGFEILGVSLDDKKDKWLAAVEADKLTWTHVSDLKGWKNAAAELYGVRAIPQNVLIDPKGKIVAKNLRGENLEKKLTEVLP</sequence>
<dbReference type="InterPro" id="IPR050553">
    <property type="entry name" value="Thioredoxin_ResA/DsbE_sf"/>
</dbReference>